<protein>
    <submittedName>
        <fullName evidence="2">C2 and GRAM domain-containing protein</fullName>
    </submittedName>
</protein>
<gene>
    <name evidence="2" type="ORF">ZEAMMB73_Zm00001d046540</name>
</gene>
<evidence type="ECO:0000313" key="2">
    <source>
        <dbReference type="EMBL" id="AQL04475.1"/>
    </source>
</evidence>
<organism evidence="2">
    <name type="scientific">Zea mays</name>
    <name type="common">Maize</name>
    <dbReference type="NCBI Taxonomy" id="4577"/>
    <lineage>
        <taxon>Eukaryota</taxon>
        <taxon>Viridiplantae</taxon>
        <taxon>Streptophyta</taxon>
        <taxon>Embryophyta</taxon>
        <taxon>Tracheophyta</taxon>
        <taxon>Spermatophyta</taxon>
        <taxon>Magnoliopsida</taxon>
        <taxon>Liliopsida</taxon>
        <taxon>Poales</taxon>
        <taxon>Poaceae</taxon>
        <taxon>PACMAD clade</taxon>
        <taxon>Panicoideae</taxon>
        <taxon>Andropogonodae</taxon>
        <taxon>Andropogoneae</taxon>
        <taxon>Tripsacinae</taxon>
        <taxon>Zea</taxon>
    </lineage>
</organism>
<dbReference type="Gene3D" id="2.60.40.150">
    <property type="entry name" value="C2 domain"/>
    <property type="match status" value="1"/>
</dbReference>
<dbReference type="Pfam" id="PF00168">
    <property type="entry name" value="C2"/>
    <property type="match status" value="1"/>
</dbReference>
<dbReference type="SUPFAM" id="SSF49562">
    <property type="entry name" value="C2 domain (Calcium/lipid-binding domain, CaLB)"/>
    <property type="match status" value="1"/>
</dbReference>
<dbReference type="PROSITE" id="PS50004">
    <property type="entry name" value="C2"/>
    <property type="match status" value="1"/>
</dbReference>
<name>A0A1D6P398_MAIZE</name>
<proteinExistence type="predicted"/>
<evidence type="ECO:0000259" key="1">
    <source>
        <dbReference type="PROSITE" id="PS50004"/>
    </source>
</evidence>
<dbReference type="CDD" id="cd00030">
    <property type="entry name" value="C2"/>
    <property type="match status" value="1"/>
</dbReference>
<dbReference type="InterPro" id="IPR044511">
    <property type="entry name" value="At1g03370/At5g50170-like"/>
</dbReference>
<dbReference type="SMART" id="SM00239">
    <property type="entry name" value="C2"/>
    <property type="match status" value="1"/>
</dbReference>
<dbReference type="PANTHER" id="PTHR46296">
    <property type="entry name" value="BNAA05G37250D PROTEIN"/>
    <property type="match status" value="1"/>
</dbReference>
<dbReference type="PRINTS" id="PR00360">
    <property type="entry name" value="C2DOMAIN"/>
</dbReference>
<dbReference type="InterPro" id="IPR035892">
    <property type="entry name" value="C2_domain_sf"/>
</dbReference>
<reference evidence="2" key="1">
    <citation type="submission" date="2015-12" db="EMBL/GenBank/DDBJ databases">
        <title>Update maize B73 reference genome by single molecule sequencing technologies.</title>
        <authorList>
            <consortium name="Maize Genome Sequencing Project"/>
            <person name="Ware D."/>
        </authorList>
    </citation>
    <scope>NUCLEOTIDE SEQUENCE</scope>
    <source>
        <tissue evidence="2">Seedling</tissue>
    </source>
</reference>
<dbReference type="PANTHER" id="PTHR46296:SF1">
    <property type="entry name" value="C2 AND GRAM DOMAIN-CONTAINING PROTEIN"/>
    <property type="match status" value="1"/>
</dbReference>
<dbReference type="EMBL" id="CM000785">
    <property type="protein sequence ID" value="AQL04475.1"/>
    <property type="molecule type" value="Genomic_DNA"/>
</dbReference>
<dbReference type="AlphaFoldDB" id="A0A1D6P398"/>
<dbReference type="InterPro" id="IPR000008">
    <property type="entry name" value="C2_dom"/>
</dbReference>
<feature type="domain" description="C2" evidence="1">
    <location>
        <begin position="32"/>
        <end position="152"/>
    </location>
</feature>
<sequence length="162" mass="17524">MTKSAARSASTVSEAAAAAAAMSLPSMTKPGRNSTTSVEAATESALRVTPMKLLVRVVEARGLPAVHLNGSSDPFVKLKLGKRRAKTAVVKRSLSPAWDEEFSFLVGNVAEELVVSVLNEDKYFSNDLLGQVRLPLSQVMETDDLSLGTQWRCFQEAPWSTR</sequence>
<dbReference type="ExpressionAtlas" id="A0A1D6P398">
    <property type="expression patterns" value="baseline and differential"/>
</dbReference>
<accession>A0A1D6P398</accession>